<keyword evidence="6" id="KW-0238">DNA-binding</keyword>
<keyword evidence="5" id="KW-0221">Differentiation</keyword>
<dbReference type="Pfam" id="PF13017">
    <property type="entry name" value="Maelstrom"/>
    <property type="match status" value="1"/>
</dbReference>
<evidence type="ECO:0000256" key="4">
    <source>
        <dbReference type="ARBA" id="ARBA00022490"/>
    </source>
</evidence>
<dbReference type="GO" id="GO:0005634">
    <property type="term" value="C:nucleus"/>
    <property type="evidence" value="ECO:0007669"/>
    <property type="project" value="UniProtKB-SubCell"/>
</dbReference>
<reference evidence="10" key="1">
    <citation type="submission" date="2018-11" db="EMBL/GenBank/DDBJ databases">
        <title>Myxobolus squamalis genome and transcriptome.</title>
        <authorList>
            <person name="Yahalomi D."/>
            <person name="Atkinson S.D."/>
            <person name="Neuhof M."/>
            <person name="Chang E.S."/>
            <person name="Philippe H."/>
            <person name="Cartwright P."/>
            <person name="Bartholomew J.L."/>
            <person name="Huchon D."/>
        </authorList>
    </citation>
    <scope>NUCLEOTIDE SEQUENCE</scope>
    <source>
        <strain evidence="10">71B08</strain>
        <tissue evidence="10">Whole</tissue>
    </source>
</reference>
<accession>A0A6B2G4W7</accession>
<dbReference type="EMBL" id="GHBR01002499">
    <property type="protein sequence ID" value="NDJ97275.1"/>
    <property type="molecule type" value="Transcribed_RNA"/>
</dbReference>
<evidence type="ECO:0000256" key="8">
    <source>
        <dbReference type="ARBA" id="ARBA00023242"/>
    </source>
</evidence>
<dbReference type="GO" id="GO:0060964">
    <property type="term" value="P:regulation of miRNA-mediated gene silencing"/>
    <property type="evidence" value="ECO:0007669"/>
    <property type="project" value="InterPro"/>
</dbReference>
<dbReference type="PANTHER" id="PTHR21358">
    <property type="entry name" value="PROTEIN MAELSTROM HOMOLOG"/>
    <property type="match status" value="1"/>
</dbReference>
<proteinExistence type="inferred from homology"/>
<dbReference type="GO" id="GO:0043186">
    <property type="term" value="C:P granule"/>
    <property type="evidence" value="ECO:0007669"/>
    <property type="project" value="TreeGrafter"/>
</dbReference>
<evidence type="ECO:0000256" key="3">
    <source>
        <dbReference type="ARBA" id="ARBA00007057"/>
    </source>
</evidence>
<dbReference type="InterPro" id="IPR024970">
    <property type="entry name" value="Maelstrom"/>
</dbReference>
<dbReference type="GO" id="GO:0030154">
    <property type="term" value="P:cell differentiation"/>
    <property type="evidence" value="ECO:0007669"/>
    <property type="project" value="UniProtKB-KW"/>
</dbReference>
<dbReference type="GO" id="GO:0007283">
    <property type="term" value="P:spermatogenesis"/>
    <property type="evidence" value="ECO:0007669"/>
    <property type="project" value="TreeGrafter"/>
</dbReference>
<sequence>MEGHPKSKTPREIMEILQKIGKNSVLNAIPVYVSSNEFDVVSKSLNYLSKLTGMKNYFNRILCFEDLIIDCLASCKNEELNQCSFNERDVQAILDSVNYTYNEQFRCDYHYDLNCIYCSMRPCLIYVNFLADHITSFFGIANTKNHMAVGIVLKDIPFDI</sequence>
<keyword evidence="8" id="KW-0539">Nucleus</keyword>
<organism evidence="10">
    <name type="scientific">Myxobolus squamalis</name>
    <name type="common">Myxosporean</name>
    <dbReference type="NCBI Taxonomy" id="59785"/>
    <lineage>
        <taxon>Eukaryota</taxon>
        <taxon>Metazoa</taxon>
        <taxon>Cnidaria</taxon>
        <taxon>Myxozoa</taxon>
        <taxon>Myxosporea</taxon>
        <taxon>Bivalvulida</taxon>
        <taxon>Platysporina</taxon>
        <taxon>Myxobolidae</taxon>
        <taxon>Myxobolus</taxon>
    </lineage>
</organism>
<name>A0A6B2G4W7_MYXSQ</name>
<keyword evidence="4" id="KW-0963">Cytoplasm</keyword>
<feature type="domain" description="Maelstrom" evidence="9">
    <location>
        <begin position="11"/>
        <end position="144"/>
    </location>
</feature>
<dbReference type="GO" id="GO:0045892">
    <property type="term" value="P:negative regulation of DNA-templated transcription"/>
    <property type="evidence" value="ECO:0007669"/>
    <property type="project" value="TreeGrafter"/>
</dbReference>
<dbReference type="PANTHER" id="PTHR21358:SF4">
    <property type="entry name" value="PROTEIN MAELSTROM HOMOLOG"/>
    <property type="match status" value="1"/>
</dbReference>
<dbReference type="GO" id="GO:0034587">
    <property type="term" value="P:piRNA processing"/>
    <property type="evidence" value="ECO:0007669"/>
    <property type="project" value="TreeGrafter"/>
</dbReference>
<evidence type="ECO:0000256" key="6">
    <source>
        <dbReference type="ARBA" id="ARBA00023125"/>
    </source>
</evidence>
<protein>
    <submittedName>
        <fullName evidence="10">Protein maelstrom homolog (Trinotate prediction)</fullName>
    </submittedName>
</protein>
<comment type="subcellular location">
    <subcellularLocation>
        <location evidence="2">Cytoplasm</location>
    </subcellularLocation>
    <subcellularLocation>
        <location evidence="1">Nucleus</location>
    </subcellularLocation>
</comment>
<dbReference type="InterPro" id="IPR039259">
    <property type="entry name" value="Protein_maelstrom"/>
</dbReference>
<evidence type="ECO:0000256" key="5">
    <source>
        <dbReference type="ARBA" id="ARBA00022782"/>
    </source>
</evidence>
<evidence type="ECO:0000256" key="7">
    <source>
        <dbReference type="ARBA" id="ARBA00023158"/>
    </source>
</evidence>
<dbReference type="GO" id="GO:0007140">
    <property type="term" value="P:male meiotic nuclear division"/>
    <property type="evidence" value="ECO:0007669"/>
    <property type="project" value="TreeGrafter"/>
</dbReference>
<keyword evidence="7" id="KW-0943">RNA-mediated gene silencing</keyword>
<dbReference type="AlphaFoldDB" id="A0A6B2G4W7"/>
<dbReference type="GO" id="GO:0043565">
    <property type="term" value="F:sequence-specific DNA binding"/>
    <property type="evidence" value="ECO:0007669"/>
    <property type="project" value="TreeGrafter"/>
</dbReference>
<comment type="similarity">
    <text evidence="3">Belongs to the maelstrom family.</text>
</comment>
<evidence type="ECO:0000256" key="1">
    <source>
        <dbReference type="ARBA" id="ARBA00004123"/>
    </source>
</evidence>
<evidence type="ECO:0000313" key="10">
    <source>
        <dbReference type="EMBL" id="NDJ97275.1"/>
    </source>
</evidence>
<evidence type="ECO:0000256" key="2">
    <source>
        <dbReference type="ARBA" id="ARBA00004496"/>
    </source>
</evidence>
<evidence type="ECO:0000259" key="9">
    <source>
        <dbReference type="Pfam" id="PF13017"/>
    </source>
</evidence>